<evidence type="ECO:0000256" key="2">
    <source>
        <dbReference type="ARBA" id="ARBA00023002"/>
    </source>
</evidence>
<evidence type="ECO:0000313" key="7">
    <source>
        <dbReference type="EMBL" id="CAA9363964.1"/>
    </source>
</evidence>
<dbReference type="PROSITE" id="PS00557">
    <property type="entry name" value="FMN_HYDROXY_ACID_DH_1"/>
    <property type="match status" value="1"/>
</dbReference>
<feature type="binding site" evidence="5">
    <location>
        <position position="47"/>
    </location>
    <ligand>
        <name>glyoxylate</name>
        <dbReference type="ChEBI" id="CHEBI:36655"/>
    </ligand>
</feature>
<feature type="binding site" evidence="5">
    <location>
        <begin position="313"/>
        <end position="317"/>
    </location>
    <ligand>
        <name>FMN</name>
        <dbReference type="ChEBI" id="CHEBI:58210"/>
    </ligand>
</feature>
<feature type="binding site" evidence="5">
    <location>
        <position position="180"/>
    </location>
    <ligand>
        <name>FMN</name>
        <dbReference type="ChEBI" id="CHEBI:58210"/>
    </ligand>
</feature>
<feature type="domain" description="FMN hydroxy acid dehydrogenase" evidence="6">
    <location>
        <begin position="21"/>
        <end position="385"/>
    </location>
</feature>
<dbReference type="AlphaFoldDB" id="A0A6J4MN34"/>
<feature type="binding site" evidence="5">
    <location>
        <begin position="101"/>
        <end position="103"/>
    </location>
    <ligand>
        <name>FMN</name>
        <dbReference type="ChEBI" id="CHEBI:58210"/>
    </ligand>
</feature>
<reference evidence="7" key="1">
    <citation type="submission" date="2020-02" db="EMBL/GenBank/DDBJ databases">
        <authorList>
            <person name="Meier V. D."/>
        </authorList>
    </citation>
    <scope>NUCLEOTIDE SEQUENCE</scope>
    <source>
        <strain evidence="7">AVDCRST_MAG16</strain>
    </source>
</reference>
<feature type="binding site" evidence="5">
    <location>
        <position position="283"/>
    </location>
    <ligand>
        <name>glyoxylate</name>
        <dbReference type="ChEBI" id="CHEBI:36655"/>
    </ligand>
</feature>
<dbReference type="PROSITE" id="PS51349">
    <property type="entry name" value="FMN_HYDROXY_ACID_DH_2"/>
    <property type="match status" value="1"/>
</dbReference>
<dbReference type="PANTHER" id="PTHR10578:SF143">
    <property type="entry name" value="FMN-DEPENDENT ALPHA-HYDROXY ACID DEHYDROGENASE PB1A11.03"/>
    <property type="match status" value="1"/>
</dbReference>
<dbReference type="GO" id="GO:0010181">
    <property type="term" value="F:FMN binding"/>
    <property type="evidence" value="ECO:0007669"/>
    <property type="project" value="InterPro"/>
</dbReference>
<name>A0A6J4MN34_9ACTN</name>
<dbReference type="SUPFAM" id="SSF51395">
    <property type="entry name" value="FMN-linked oxidoreductases"/>
    <property type="match status" value="1"/>
</dbReference>
<dbReference type="InterPro" id="IPR000262">
    <property type="entry name" value="FMN-dep_DH"/>
</dbReference>
<feature type="active site" description="Proton acceptor" evidence="4">
    <location>
        <position position="283"/>
    </location>
</feature>
<evidence type="ECO:0000256" key="5">
    <source>
        <dbReference type="PIRSR" id="PIRSR000138-2"/>
    </source>
</evidence>
<keyword evidence="2 7" id="KW-0560">Oxidoreductase</keyword>
<dbReference type="InterPro" id="IPR013785">
    <property type="entry name" value="Aldolase_TIM"/>
</dbReference>
<protein>
    <submittedName>
        <fullName evidence="7">Lactate 2-monooxygenase</fullName>
        <ecNumber evidence="7">1.13.12.4</ecNumber>
    </submittedName>
</protein>
<feature type="binding site" evidence="5">
    <location>
        <position position="130"/>
    </location>
    <ligand>
        <name>FMN</name>
        <dbReference type="ChEBI" id="CHEBI:58210"/>
    </ligand>
</feature>
<dbReference type="PIRSF" id="PIRSF000138">
    <property type="entry name" value="Al-hdrx_acd_dh"/>
    <property type="match status" value="1"/>
</dbReference>
<feature type="binding site" evidence="5">
    <location>
        <position position="259"/>
    </location>
    <ligand>
        <name>FMN</name>
        <dbReference type="ChEBI" id="CHEBI:58210"/>
    </ligand>
</feature>
<dbReference type="EMBL" id="CADCUE010000307">
    <property type="protein sequence ID" value="CAA9363964.1"/>
    <property type="molecule type" value="Genomic_DNA"/>
</dbReference>
<dbReference type="InterPro" id="IPR037396">
    <property type="entry name" value="FMN_HAD"/>
</dbReference>
<dbReference type="InterPro" id="IPR008259">
    <property type="entry name" value="FMN_hydac_DH_AS"/>
</dbReference>
<feature type="binding site" evidence="5">
    <location>
        <begin position="336"/>
        <end position="337"/>
    </location>
    <ligand>
        <name>FMN</name>
        <dbReference type="ChEBI" id="CHEBI:58210"/>
    </ligand>
</feature>
<evidence type="ECO:0000259" key="6">
    <source>
        <dbReference type="PROSITE" id="PS51349"/>
    </source>
</evidence>
<evidence type="ECO:0000256" key="3">
    <source>
        <dbReference type="ARBA" id="ARBA00024042"/>
    </source>
</evidence>
<keyword evidence="5" id="KW-0285">Flavoprotein</keyword>
<comment type="similarity">
    <text evidence="3">Belongs to the FMN-dependent alpha-hydroxy acid dehydrogenase family.</text>
</comment>
<feature type="binding site" evidence="5">
    <location>
        <position position="281"/>
    </location>
    <ligand>
        <name>FMN</name>
        <dbReference type="ChEBI" id="CHEBI:58210"/>
    </ligand>
</feature>
<feature type="binding site" evidence="5">
    <location>
        <position position="286"/>
    </location>
    <ligand>
        <name>glyoxylate</name>
        <dbReference type="ChEBI" id="CHEBI:36655"/>
    </ligand>
</feature>
<dbReference type="InterPro" id="IPR012133">
    <property type="entry name" value="Alpha-hydoxy_acid_DH_FMN"/>
</dbReference>
<dbReference type="GO" id="GO:0050040">
    <property type="term" value="F:lactate 2-monooxygenase activity"/>
    <property type="evidence" value="ECO:0007669"/>
    <property type="project" value="UniProtKB-EC"/>
</dbReference>
<organism evidence="7">
    <name type="scientific">uncultured Frankineae bacterium</name>
    <dbReference type="NCBI Taxonomy" id="437475"/>
    <lineage>
        <taxon>Bacteria</taxon>
        <taxon>Bacillati</taxon>
        <taxon>Actinomycetota</taxon>
        <taxon>Actinomycetes</taxon>
        <taxon>Frankiales</taxon>
        <taxon>environmental samples</taxon>
    </lineage>
</organism>
<dbReference type="EC" id="1.13.12.4" evidence="7"/>
<feature type="binding site" evidence="5">
    <location>
        <position position="152"/>
    </location>
    <ligand>
        <name>FMN</name>
        <dbReference type="ChEBI" id="CHEBI:58210"/>
    </ligand>
</feature>
<evidence type="ECO:0000256" key="4">
    <source>
        <dbReference type="PIRSR" id="PIRSR000138-1"/>
    </source>
</evidence>
<accession>A0A6J4MN34</accession>
<dbReference type="Pfam" id="PF01070">
    <property type="entry name" value="FMN_dh"/>
    <property type="match status" value="1"/>
</dbReference>
<keyword evidence="7" id="KW-0503">Monooxygenase</keyword>
<comment type="cofactor">
    <cofactor evidence="1">
        <name>FMN</name>
        <dbReference type="ChEBI" id="CHEBI:58210"/>
    </cofactor>
</comment>
<keyword evidence="5" id="KW-0288">FMN</keyword>
<dbReference type="Gene3D" id="3.20.20.70">
    <property type="entry name" value="Aldolase class I"/>
    <property type="match status" value="1"/>
</dbReference>
<evidence type="ECO:0000256" key="1">
    <source>
        <dbReference type="ARBA" id="ARBA00001917"/>
    </source>
</evidence>
<feature type="binding site" evidence="5">
    <location>
        <position position="154"/>
    </location>
    <ligand>
        <name>glyoxylate</name>
        <dbReference type="ChEBI" id="CHEBI:36655"/>
    </ligand>
</feature>
<sequence>MSNGPFADFQNEVYLKGLLGELPTLPFGWREVEAAAYAVMTPGAVGYVAGGAGGEDTMAANRAAFDRWRLVPRMLRGIPAQRDHATTVLGTTMPAPVLLAPVGVLSIVHEQAEQATARAAAALGLTMVVSTAASFCLEDVAGSAPGAPRWFQLYWPSDRELAASFVARAEAAAYEALVVTLDTWQLGWRPRDLSSAYLPFLRAHGVANYFSDPVFARGLPEGDEGAAVMKFVGLFNNPTLTWDDLGWLRTQTSLPILLKGLQHPDDVRRAADAGVQGVVCSNHGGRQVDGAVASLDALPGLVEVAGELPVLFDSGIRTGADAAKALALGAAAVLLGRPFVHGLALGGEAGVHHVLRCFLADLDLQVGLAGHSSVSELSPESLHRV</sequence>
<gene>
    <name evidence="7" type="ORF">AVDCRST_MAG16-3324</name>
</gene>
<proteinExistence type="inferred from homology"/>
<dbReference type="PANTHER" id="PTHR10578">
    <property type="entry name" value="S -2-HYDROXY-ACID OXIDASE-RELATED"/>
    <property type="match status" value="1"/>
</dbReference>
<feature type="binding site" evidence="5">
    <location>
        <position position="189"/>
    </location>
    <ligand>
        <name>glyoxylate</name>
        <dbReference type="ChEBI" id="CHEBI:36655"/>
    </ligand>
</feature>